<accession>A0ABS4BIW3</accession>
<evidence type="ECO:0000256" key="1">
    <source>
        <dbReference type="SAM" id="MobiDB-lite"/>
    </source>
</evidence>
<dbReference type="SUPFAM" id="SSF48695">
    <property type="entry name" value="Multiheme cytochromes"/>
    <property type="match status" value="1"/>
</dbReference>
<gene>
    <name evidence="3" type="ORF">J6595_13980</name>
</gene>
<proteinExistence type="predicted"/>
<reference evidence="3 4" key="1">
    <citation type="submission" date="2021-04" db="EMBL/GenBank/DDBJ databases">
        <title>Whole genome sequence of Jiella sp. KSK16Y-1.</title>
        <authorList>
            <person name="Tuo L."/>
        </authorList>
    </citation>
    <scope>NUCLEOTIDE SEQUENCE [LARGE SCALE GENOMIC DNA]</scope>
    <source>
        <strain evidence="3 4">KSK16Y-1</strain>
    </source>
</reference>
<evidence type="ECO:0000313" key="4">
    <source>
        <dbReference type="Proteomes" id="UP000678276"/>
    </source>
</evidence>
<organism evidence="3 4">
    <name type="scientific">Jiella mangrovi</name>
    <dbReference type="NCBI Taxonomy" id="2821407"/>
    <lineage>
        <taxon>Bacteria</taxon>
        <taxon>Pseudomonadati</taxon>
        <taxon>Pseudomonadota</taxon>
        <taxon>Alphaproteobacteria</taxon>
        <taxon>Hyphomicrobiales</taxon>
        <taxon>Aurantimonadaceae</taxon>
        <taxon>Jiella</taxon>
    </lineage>
</organism>
<dbReference type="EMBL" id="JAGJCF010000010">
    <property type="protein sequence ID" value="MBP0616693.1"/>
    <property type="molecule type" value="Genomic_DNA"/>
</dbReference>
<dbReference type="InterPro" id="IPR036280">
    <property type="entry name" value="Multihaem_cyt_sf"/>
</dbReference>
<keyword evidence="4" id="KW-1185">Reference proteome</keyword>
<comment type="caution">
    <text evidence="3">The sequence shown here is derived from an EMBL/GenBank/DDBJ whole genome shotgun (WGS) entry which is preliminary data.</text>
</comment>
<name>A0ABS4BIW3_9HYPH</name>
<protein>
    <submittedName>
        <fullName evidence="3">Isoquinoline 1-oxidoreductase subunit</fullName>
    </submittedName>
</protein>
<evidence type="ECO:0000313" key="3">
    <source>
        <dbReference type="EMBL" id="MBP0616693.1"/>
    </source>
</evidence>
<keyword evidence="2" id="KW-0732">Signal</keyword>
<dbReference type="RefSeq" id="WP_209595190.1">
    <property type="nucleotide sequence ID" value="NZ_JAGJCF010000010.1"/>
</dbReference>
<sequence>MRNYTRAGFVSAFLFASALAGLAPGFAQDRAPEAPAPSTPALAPSDTNQQKSLKSVADFDNIKDERERSIAIFQETGKVLLHPRCVNCHPAGDRPLQGMDEHLHQPPVQRGDANFGVPGMMCNTCHGPKNVPVVAQSEDIKSIPGNPNWHLAPIEMAWQGRSLAEICRQIKDQDRNGGKTLAELVDHMASDDLVGWGWHPGKGREPVPGTQKQFGDLYKAWAATGAHCPDS</sequence>
<feature type="region of interest" description="Disordered" evidence="1">
    <location>
        <begin position="30"/>
        <end position="53"/>
    </location>
</feature>
<dbReference type="Proteomes" id="UP000678276">
    <property type="component" value="Unassembled WGS sequence"/>
</dbReference>
<feature type="chain" id="PRO_5046188847" evidence="2">
    <location>
        <begin position="21"/>
        <end position="231"/>
    </location>
</feature>
<evidence type="ECO:0000256" key="2">
    <source>
        <dbReference type="SAM" id="SignalP"/>
    </source>
</evidence>
<feature type="signal peptide" evidence="2">
    <location>
        <begin position="1"/>
        <end position="20"/>
    </location>
</feature>